<dbReference type="SMART" id="SM00471">
    <property type="entry name" value="HDc"/>
    <property type="match status" value="1"/>
</dbReference>
<dbReference type="CDD" id="cd05399">
    <property type="entry name" value="NT_Rel-Spo_like"/>
    <property type="match status" value="1"/>
</dbReference>
<dbReference type="SMART" id="SM00954">
    <property type="entry name" value="RelA_SpoT"/>
    <property type="match status" value="1"/>
</dbReference>
<dbReference type="FunFam" id="1.10.3210.10:FF:000001">
    <property type="entry name" value="GTP pyrophosphokinase RelA"/>
    <property type="match status" value="1"/>
</dbReference>
<dbReference type="NCBIfam" id="TIGR00691">
    <property type="entry name" value="spoT_relA"/>
    <property type="match status" value="1"/>
</dbReference>
<evidence type="ECO:0000313" key="7">
    <source>
        <dbReference type="EMBL" id="AZK44527.1"/>
    </source>
</evidence>
<dbReference type="EC" id="2.7.6.5" evidence="2"/>
<dbReference type="PANTHER" id="PTHR21262:SF31">
    <property type="entry name" value="GTP PYROPHOSPHOKINASE"/>
    <property type="match status" value="1"/>
</dbReference>
<dbReference type="FunFam" id="3.30.460.10:FF:000001">
    <property type="entry name" value="GTP pyrophosphokinase RelA"/>
    <property type="match status" value="1"/>
</dbReference>
<dbReference type="Gene3D" id="1.10.3210.10">
    <property type="entry name" value="Hypothetical protein af1432"/>
    <property type="match status" value="1"/>
</dbReference>
<comment type="catalytic activity">
    <reaction evidence="3">
        <text>GTP + ATP = guanosine 3'-diphosphate 5'-triphosphate + AMP</text>
        <dbReference type="Rhea" id="RHEA:22088"/>
        <dbReference type="ChEBI" id="CHEBI:30616"/>
        <dbReference type="ChEBI" id="CHEBI:37565"/>
        <dbReference type="ChEBI" id="CHEBI:142410"/>
        <dbReference type="ChEBI" id="CHEBI:456215"/>
        <dbReference type="EC" id="2.7.6.5"/>
    </reaction>
</comment>
<gene>
    <name evidence="7" type="ORF">EEI45_07110</name>
</gene>
<dbReference type="CDD" id="cd00077">
    <property type="entry name" value="HDc"/>
    <property type="match status" value="1"/>
</dbReference>
<dbReference type="PROSITE" id="PS51880">
    <property type="entry name" value="TGS"/>
    <property type="match status" value="1"/>
</dbReference>
<dbReference type="FunFam" id="3.10.20.30:FF:000002">
    <property type="entry name" value="GTP pyrophosphokinase (RelA/SpoT)"/>
    <property type="match status" value="1"/>
</dbReference>
<feature type="domain" description="TGS" evidence="6">
    <location>
        <begin position="394"/>
        <end position="457"/>
    </location>
</feature>
<dbReference type="InterPro" id="IPR004095">
    <property type="entry name" value="TGS"/>
</dbReference>
<proteinExistence type="inferred from homology"/>
<evidence type="ECO:0000259" key="5">
    <source>
        <dbReference type="PROSITE" id="PS51831"/>
    </source>
</evidence>
<dbReference type="InterPro" id="IPR043519">
    <property type="entry name" value="NT_sf"/>
</dbReference>
<dbReference type="UniPathway" id="UPA00908">
    <property type="reaction ID" value="UER00884"/>
</dbReference>
<dbReference type="InterPro" id="IPR007685">
    <property type="entry name" value="RelA_SpoT"/>
</dbReference>
<dbReference type="InterPro" id="IPR003607">
    <property type="entry name" value="HD/PDEase_dom"/>
</dbReference>
<dbReference type="InterPro" id="IPR012675">
    <property type="entry name" value="Beta-grasp_dom_sf"/>
</dbReference>
<feature type="domain" description="HD" evidence="5">
    <location>
        <begin position="51"/>
        <end position="150"/>
    </location>
</feature>
<reference evidence="7 8" key="1">
    <citation type="journal article" date="2020" name="Int. J. Syst. Evol. Microbiol.">
        <title>Description of Erysipelothrix piscisicarius sp. nov., an emergent fish pathogen, and assessment of virulence using a tiger barb (Puntigrus tetrazona) infection model.</title>
        <authorList>
            <person name="Pomaranski E.K."/>
            <person name="Griffin M.J."/>
            <person name="Camus A.C."/>
            <person name="Armwood A.R."/>
            <person name="Shelley J."/>
            <person name="Waldbieser G.C."/>
            <person name="LaFrentz B.R."/>
            <person name="Garcia J.C."/>
            <person name="Yanong R."/>
            <person name="Soto E."/>
        </authorList>
    </citation>
    <scope>NUCLEOTIDE SEQUENCE [LARGE SCALE GENOMIC DNA]</scope>
    <source>
        <strain evidence="7 8">15TAL0474</strain>
    </source>
</reference>
<organism evidence="7 8">
    <name type="scientific">Erysipelothrix piscisicarius</name>
    <dbReference type="NCBI Taxonomy" id="2485784"/>
    <lineage>
        <taxon>Bacteria</taxon>
        <taxon>Bacillati</taxon>
        <taxon>Bacillota</taxon>
        <taxon>Erysipelotrichia</taxon>
        <taxon>Erysipelotrichales</taxon>
        <taxon>Erysipelotrichaceae</taxon>
        <taxon>Erysipelothrix</taxon>
    </lineage>
</organism>
<dbReference type="Gene3D" id="3.30.460.10">
    <property type="entry name" value="Beta Polymerase, domain 2"/>
    <property type="match status" value="1"/>
</dbReference>
<evidence type="ECO:0000256" key="1">
    <source>
        <dbReference type="ARBA" id="ARBA00004976"/>
    </source>
</evidence>
<dbReference type="InterPro" id="IPR012676">
    <property type="entry name" value="TGS-like"/>
</dbReference>
<dbReference type="InterPro" id="IPR002912">
    <property type="entry name" value="ACT_dom"/>
</dbReference>
<dbReference type="Pfam" id="PF04607">
    <property type="entry name" value="RelA_SpoT"/>
    <property type="match status" value="1"/>
</dbReference>
<dbReference type="EMBL" id="CP034234">
    <property type="protein sequence ID" value="AZK44527.1"/>
    <property type="molecule type" value="Genomic_DNA"/>
</dbReference>
<evidence type="ECO:0000256" key="4">
    <source>
        <dbReference type="RuleBase" id="RU003847"/>
    </source>
</evidence>
<dbReference type="PROSITE" id="PS51831">
    <property type="entry name" value="HD"/>
    <property type="match status" value="1"/>
</dbReference>
<dbReference type="KEGG" id="eri:EEI45_07110"/>
<protein>
    <recommendedName>
        <fullName evidence="2">GTP diphosphokinase</fullName>
        <ecNumber evidence="2">2.7.6.5</ecNumber>
    </recommendedName>
</protein>
<dbReference type="SUPFAM" id="SSF81301">
    <property type="entry name" value="Nucleotidyltransferase"/>
    <property type="match status" value="1"/>
</dbReference>
<dbReference type="SUPFAM" id="SSF109604">
    <property type="entry name" value="HD-domain/PDEase-like"/>
    <property type="match status" value="1"/>
</dbReference>
<dbReference type="Pfam" id="PF13291">
    <property type="entry name" value="ACT_4"/>
    <property type="match status" value="1"/>
</dbReference>
<dbReference type="SUPFAM" id="SSF81271">
    <property type="entry name" value="TGS-like"/>
    <property type="match status" value="1"/>
</dbReference>
<dbReference type="Gene3D" id="3.10.20.30">
    <property type="match status" value="1"/>
</dbReference>
<dbReference type="Pfam" id="PF02824">
    <property type="entry name" value="TGS"/>
    <property type="match status" value="1"/>
</dbReference>
<sequence length="732" mass="83861">MRQFQAISFDMILEETSKYITSPENIELITHAYKFAEAKHSGQYRKSGEPYIVHILHVCYILSNLGMSPTTISAGLLHDVIEDCDVSKEELAEEFNEEIATLVESVTKIGNIEFKDEKEYLAANHRKIFIAMAKDVRVIFIKLVDRLHNMRTLQYHTPEKQKKIAAETLDVYAPIAHRLGLGEIKNELEDLSFSYLHRDKYYEIARLVDDRKAERDAQVTRMIEDIAELLLENNIRFNIFGRSKHLYSIYKKMTTKHKRFDEILDLLAIRIITETELNCYEILGHIHANYRPIPGRLKDYIAMPKMNMYQSLHTTIVGDEGAIFEVQIRTKQMDEIAERGVAAHWRYKEGNTNQEANQKEIEDRLSWFRDINILTEGVDENAQDYMNVLQKDIFEANVYVMTPKGRVIGLPNGATPIDFAYRVHTEVGHQTVGAIVNGTLVPLNTPLKTGDVVQVKTSKQSTPSEDWLKVVKTTHARNKIRNFLLKQQMDNRKEVVDKGESMFREECKRRGIDEKELKASKRFEHVYSQFSVNSFDDLMYAIASKSLSFPALFEKLDLNKNINDENSKVEKVVARSATQQSKSTSKSGVSVSGIDSMMIGLSNCCNPVYGDEIVGYVTKGSGVKVHRKDCPNIAHETARLIEVQWEENHEQGEYEAVLQILSTDRNFLLTDIITIASQLKVRLNAINSEINEDRIHATTTMRAVVRDADHLKTLIANLRKVDSVIRVDRITL</sequence>
<evidence type="ECO:0000259" key="6">
    <source>
        <dbReference type="PROSITE" id="PS51880"/>
    </source>
</evidence>
<dbReference type="InterPro" id="IPR004811">
    <property type="entry name" value="RelA/Spo_fam"/>
</dbReference>
<evidence type="ECO:0000313" key="8">
    <source>
        <dbReference type="Proteomes" id="UP000278804"/>
    </source>
</evidence>
<dbReference type="GO" id="GO:0015970">
    <property type="term" value="P:guanosine tetraphosphate biosynthetic process"/>
    <property type="evidence" value="ECO:0007669"/>
    <property type="project" value="UniProtKB-UniPathway"/>
</dbReference>
<dbReference type="CDD" id="cd01668">
    <property type="entry name" value="TGS_RSH"/>
    <property type="match status" value="1"/>
</dbReference>
<dbReference type="GO" id="GO:0008728">
    <property type="term" value="F:GTP diphosphokinase activity"/>
    <property type="evidence" value="ECO:0007669"/>
    <property type="project" value="UniProtKB-EC"/>
</dbReference>
<dbReference type="RefSeq" id="WP_125164694.1">
    <property type="nucleotide sequence ID" value="NZ_CP034234.1"/>
</dbReference>
<keyword evidence="8" id="KW-1185">Reference proteome</keyword>
<dbReference type="Pfam" id="PF13328">
    <property type="entry name" value="HD_4"/>
    <property type="match status" value="1"/>
</dbReference>
<evidence type="ECO:0000256" key="3">
    <source>
        <dbReference type="ARBA" id="ARBA00048244"/>
    </source>
</evidence>
<dbReference type="GO" id="GO:0005886">
    <property type="term" value="C:plasma membrane"/>
    <property type="evidence" value="ECO:0007669"/>
    <property type="project" value="TreeGrafter"/>
</dbReference>
<comment type="pathway">
    <text evidence="1">Purine metabolism; ppGpp biosynthesis; ppGpp from GTP: step 1/2.</text>
</comment>
<dbReference type="InterPro" id="IPR006674">
    <property type="entry name" value="HD_domain"/>
</dbReference>
<evidence type="ECO:0000256" key="2">
    <source>
        <dbReference type="ARBA" id="ARBA00013251"/>
    </source>
</evidence>
<dbReference type="PANTHER" id="PTHR21262">
    <property type="entry name" value="GUANOSINE-3',5'-BIS DIPHOSPHATE 3'-PYROPHOSPHOHYDROLASE"/>
    <property type="match status" value="1"/>
</dbReference>
<dbReference type="Gene3D" id="3.30.70.260">
    <property type="match status" value="1"/>
</dbReference>
<comment type="similarity">
    <text evidence="4">Belongs to the relA/spoT family.</text>
</comment>
<dbReference type="GO" id="GO:0016787">
    <property type="term" value="F:hydrolase activity"/>
    <property type="evidence" value="ECO:0007669"/>
    <property type="project" value="UniProtKB-KW"/>
</dbReference>
<dbReference type="CDD" id="cd04876">
    <property type="entry name" value="ACT_RelA-SpoT"/>
    <property type="match status" value="1"/>
</dbReference>
<keyword evidence="7" id="KW-0378">Hydrolase</keyword>
<accession>A0A3S8RNS3</accession>
<comment type="function">
    <text evidence="4">In eubacteria ppGpp (guanosine 3'-diphosphate 5'-diphosphate) is a mediator of the stringent response that coordinates a variety of cellular activities in response to changes in nutritional abundance.</text>
</comment>
<dbReference type="Proteomes" id="UP000278804">
    <property type="component" value="Chromosome"/>
</dbReference>
<dbReference type="InterPro" id="IPR033655">
    <property type="entry name" value="TGS_RelA/SpoT"/>
</dbReference>
<name>A0A3S8RNS3_9FIRM</name>
<dbReference type="AlphaFoldDB" id="A0A3S8RNS3"/>